<dbReference type="PROSITE" id="PS00658">
    <property type="entry name" value="FORK_HEAD_2"/>
    <property type="match status" value="1"/>
</dbReference>
<dbReference type="CDD" id="cd20065">
    <property type="entry name" value="FH_FOXP2"/>
    <property type="match status" value="1"/>
</dbReference>
<dbReference type="InterPro" id="IPR036236">
    <property type="entry name" value="Znf_C2H2_sf"/>
</dbReference>
<evidence type="ECO:0000256" key="6">
    <source>
        <dbReference type="ARBA" id="ARBA00023015"/>
    </source>
</evidence>
<feature type="DNA-binding region" description="Fork-head" evidence="10">
    <location>
        <begin position="244"/>
        <end position="317"/>
    </location>
</feature>
<protein>
    <recommendedName>
        <fullName evidence="11">Fork-head domain-containing protein</fullName>
    </recommendedName>
</protein>
<evidence type="ECO:0000313" key="12">
    <source>
        <dbReference type="Ensembl" id="ENSECRP00000027189.1"/>
    </source>
</evidence>
<dbReference type="SMART" id="SM00339">
    <property type="entry name" value="FH"/>
    <property type="match status" value="1"/>
</dbReference>
<reference evidence="12" key="2">
    <citation type="submission" date="2025-08" db="UniProtKB">
        <authorList>
            <consortium name="Ensembl"/>
        </authorList>
    </citation>
    <scope>IDENTIFICATION</scope>
</reference>
<dbReference type="Gene3D" id="1.10.10.10">
    <property type="entry name" value="Winged helix-like DNA-binding domain superfamily/Winged helix DNA-binding domain"/>
    <property type="match status" value="1"/>
</dbReference>
<evidence type="ECO:0000259" key="11">
    <source>
        <dbReference type="PROSITE" id="PS50039"/>
    </source>
</evidence>
<keyword evidence="5" id="KW-0862">Zinc</keyword>
<accession>A0A8C4TC10</accession>
<dbReference type="GO" id="GO:0008270">
    <property type="term" value="F:zinc ion binding"/>
    <property type="evidence" value="ECO:0007669"/>
    <property type="project" value="UniProtKB-KW"/>
</dbReference>
<dbReference type="Ensembl" id="ENSECRT00000027762.1">
    <property type="protein sequence ID" value="ENSECRP00000027189.1"/>
    <property type="gene ID" value="ENSECRG00000018394.1"/>
</dbReference>
<reference evidence="12" key="1">
    <citation type="submission" date="2021-06" db="EMBL/GenBank/DDBJ databases">
        <authorList>
            <consortium name="Wellcome Sanger Institute Data Sharing"/>
        </authorList>
    </citation>
    <scope>NUCLEOTIDE SEQUENCE [LARGE SCALE GENOMIC DNA]</scope>
</reference>
<dbReference type="GO" id="GO:0005634">
    <property type="term" value="C:nucleus"/>
    <property type="evidence" value="ECO:0007669"/>
    <property type="project" value="UniProtKB-SubCell"/>
</dbReference>
<dbReference type="InterPro" id="IPR030456">
    <property type="entry name" value="TF_fork_head_CS_2"/>
</dbReference>
<keyword evidence="2" id="KW-0678">Repressor</keyword>
<evidence type="ECO:0000256" key="2">
    <source>
        <dbReference type="ARBA" id="ARBA00022491"/>
    </source>
</evidence>
<comment type="subcellular location">
    <subcellularLocation>
        <location evidence="1 10">Nucleus</location>
    </subcellularLocation>
</comment>
<dbReference type="InterPro" id="IPR036388">
    <property type="entry name" value="WH-like_DNA-bd_sf"/>
</dbReference>
<evidence type="ECO:0000256" key="3">
    <source>
        <dbReference type="ARBA" id="ARBA00022723"/>
    </source>
</evidence>
<reference evidence="12" key="3">
    <citation type="submission" date="2025-09" db="UniProtKB">
        <authorList>
            <consortium name="Ensembl"/>
        </authorList>
    </citation>
    <scope>IDENTIFICATION</scope>
</reference>
<dbReference type="Proteomes" id="UP000694620">
    <property type="component" value="Chromosome 18"/>
</dbReference>
<feature type="domain" description="Fork-head" evidence="11">
    <location>
        <begin position="244"/>
        <end position="317"/>
    </location>
</feature>
<dbReference type="Pfam" id="PF16159">
    <property type="entry name" value="FOXP-CC"/>
    <property type="match status" value="1"/>
</dbReference>
<keyword evidence="13" id="KW-1185">Reference proteome</keyword>
<dbReference type="GeneTree" id="ENSGT00940000159892"/>
<dbReference type="GO" id="GO:0000978">
    <property type="term" value="F:RNA polymerase II cis-regulatory region sequence-specific DNA binding"/>
    <property type="evidence" value="ECO:0007669"/>
    <property type="project" value="TreeGrafter"/>
</dbReference>
<keyword evidence="4" id="KW-0863">Zinc-finger</keyword>
<dbReference type="Pfam" id="PF00250">
    <property type="entry name" value="Forkhead"/>
    <property type="match status" value="1"/>
</dbReference>
<dbReference type="InterPro" id="IPR047412">
    <property type="entry name" value="FH_FOXP1_P2"/>
</dbReference>
<dbReference type="InterPro" id="IPR036390">
    <property type="entry name" value="WH_DNA-bd_sf"/>
</dbReference>
<dbReference type="SUPFAM" id="SSF57667">
    <property type="entry name" value="beta-beta-alpha zinc fingers"/>
    <property type="match status" value="1"/>
</dbReference>
<dbReference type="GO" id="GO:0001227">
    <property type="term" value="F:DNA-binding transcription repressor activity, RNA polymerase II-specific"/>
    <property type="evidence" value="ECO:0007669"/>
    <property type="project" value="TreeGrafter"/>
</dbReference>
<evidence type="ECO:0000256" key="5">
    <source>
        <dbReference type="ARBA" id="ARBA00022833"/>
    </source>
</evidence>
<keyword evidence="9 10" id="KW-0539">Nucleus</keyword>
<dbReference type="FunFam" id="1.20.5.340:FF:000005">
    <property type="entry name" value="Forkhead box P1, isoform CRA_f"/>
    <property type="match status" value="1"/>
</dbReference>
<dbReference type="SUPFAM" id="SSF46785">
    <property type="entry name" value="Winged helix' DNA-binding domain"/>
    <property type="match status" value="1"/>
</dbReference>
<keyword evidence="8" id="KW-0804">Transcription</keyword>
<keyword evidence="7 10" id="KW-0238">DNA-binding</keyword>
<evidence type="ECO:0000256" key="4">
    <source>
        <dbReference type="ARBA" id="ARBA00022771"/>
    </source>
</evidence>
<dbReference type="FunFam" id="1.10.10.10:FF:000010">
    <property type="entry name" value="Forkhead box P2 isoform B"/>
    <property type="match status" value="1"/>
</dbReference>
<dbReference type="AlphaFoldDB" id="A0A8C4TC10"/>
<name>A0A8C4TC10_ERPCA</name>
<dbReference type="PROSITE" id="PS50039">
    <property type="entry name" value="FORK_HEAD_3"/>
    <property type="match status" value="1"/>
</dbReference>
<sequence length="414" mass="46759">MCILGMISTELQQLWKELTGKDECAGNSHNNVDLTASPVKSPTTLKSSSIVNHQTASNGHQMSQMQKREQTCNEDYQQSHPLYCHGVCKWPGCEAVFEDFQSFIKHLNNEHALDDRSTAQCRVQMQVVQQLELQLAKDKERLQAMMTHLHVKSTESKLTTQPLNLVSSVTVSKTVSEVSPQSLPQTLTTPATPLTIVNQGPSVISPTSIHNVGPIRRRYPEKYNMSISPDIVQNKEFYMNAEVRPPFTYASLIRQAILESPEKQLTLNEIYNWFTRMFAYFRRNAATWKNAVRHNLSLHKCFVRVENVKGAVWTVDELEFQKRRPQKISGNPALVKNFQNSLAFGTALNAAFQASMAENNIPLYTTTTLVESTNLNSMTNVIHEDVNGEVESRNSIRVDMSPKNSPLQAIFVSF</sequence>
<dbReference type="Gene3D" id="1.20.5.340">
    <property type="match status" value="1"/>
</dbReference>
<evidence type="ECO:0000256" key="7">
    <source>
        <dbReference type="ARBA" id="ARBA00023125"/>
    </source>
</evidence>
<dbReference type="PANTHER" id="PTHR45796:SF3">
    <property type="entry name" value="FORKHEAD BOX PROTEIN P1"/>
    <property type="match status" value="1"/>
</dbReference>
<evidence type="ECO:0000256" key="1">
    <source>
        <dbReference type="ARBA" id="ARBA00004123"/>
    </source>
</evidence>
<evidence type="ECO:0000313" key="13">
    <source>
        <dbReference type="Proteomes" id="UP000694620"/>
    </source>
</evidence>
<keyword evidence="6" id="KW-0805">Transcription regulation</keyword>
<evidence type="ECO:0000256" key="10">
    <source>
        <dbReference type="PROSITE-ProRule" id="PRU00089"/>
    </source>
</evidence>
<dbReference type="PANTHER" id="PTHR45796">
    <property type="entry name" value="FORKHEAD BOX P, ISOFORM C"/>
    <property type="match status" value="1"/>
</dbReference>
<evidence type="ECO:0000256" key="9">
    <source>
        <dbReference type="ARBA" id="ARBA00023242"/>
    </source>
</evidence>
<dbReference type="InterPro" id="IPR001766">
    <property type="entry name" value="Fork_head_dom"/>
</dbReference>
<dbReference type="InterPro" id="IPR032354">
    <property type="entry name" value="FOXP-CC"/>
</dbReference>
<dbReference type="PRINTS" id="PR00053">
    <property type="entry name" value="FORKHEAD"/>
</dbReference>
<organism evidence="12 13">
    <name type="scientific">Erpetoichthys calabaricus</name>
    <name type="common">Rope fish</name>
    <name type="synonym">Calamoichthys calabaricus</name>
    <dbReference type="NCBI Taxonomy" id="27687"/>
    <lineage>
        <taxon>Eukaryota</taxon>
        <taxon>Metazoa</taxon>
        <taxon>Chordata</taxon>
        <taxon>Craniata</taxon>
        <taxon>Vertebrata</taxon>
        <taxon>Euteleostomi</taxon>
        <taxon>Actinopterygii</taxon>
        <taxon>Polypteriformes</taxon>
        <taxon>Polypteridae</taxon>
        <taxon>Erpetoichthys</taxon>
    </lineage>
</organism>
<evidence type="ECO:0000256" key="8">
    <source>
        <dbReference type="ARBA" id="ARBA00023163"/>
    </source>
</evidence>
<proteinExistence type="predicted"/>
<dbReference type="InterPro" id="IPR050998">
    <property type="entry name" value="FOXP"/>
</dbReference>
<keyword evidence="3" id="KW-0479">Metal-binding</keyword>